<evidence type="ECO:0000259" key="1">
    <source>
        <dbReference type="PROSITE" id="PS50053"/>
    </source>
</evidence>
<feature type="domain" description="Ubiquitin-like" evidence="1">
    <location>
        <begin position="27"/>
        <end position="75"/>
    </location>
</feature>
<dbReference type="SUPFAM" id="SSF54236">
    <property type="entry name" value="Ubiquitin-like"/>
    <property type="match status" value="2"/>
</dbReference>
<dbReference type="GO" id="GO:0003723">
    <property type="term" value="F:RNA binding"/>
    <property type="evidence" value="ECO:0007669"/>
    <property type="project" value="TreeGrafter"/>
</dbReference>
<comment type="caution">
    <text evidence="2">The sequence shown here is derived from an EMBL/GenBank/DDBJ whole genome shotgun (WGS) entry which is preliminary data.</text>
</comment>
<dbReference type="EMBL" id="JNBR01000078">
    <property type="protein sequence ID" value="OQR98864.1"/>
    <property type="molecule type" value="Genomic_DNA"/>
</dbReference>
<dbReference type="Gene3D" id="3.10.20.90">
    <property type="entry name" value="Phosphatidylinositol 3-kinase Catalytic Subunit, Chain A, domain 1"/>
    <property type="match status" value="2"/>
</dbReference>
<dbReference type="GO" id="GO:0045296">
    <property type="term" value="F:cadherin binding"/>
    <property type="evidence" value="ECO:0007669"/>
    <property type="project" value="TreeGrafter"/>
</dbReference>
<evidence type="ECO:0000313" key="2">
    <source>
        <dbReference type="EMBL" id="OQR98864.1"/>
    </source>
</evidence>
<evidence type="ECO:0000313" key="3">
    <source>
        <dbReference type="Proteomes" id="UP000243579"/>
    </source>
</evidence>
<dbReference type="OrthoDB" id="417450at2759"/>
<proteinExistence type="predicted"/>
<dbReference type="PROSITE" id="PS50053">
    <property type="entry name" value="UBIQUITIN_2"/>
    <property type="match status" value="2"/>
</dbReference>
<reference evidence="2 3" key="1">
    <citation type="journal article" date="2014" name="Genome Biol. Evol.">
        <title>The secreted proteins of Achlya hypogyna and Thraustotheca clavata identify the ancestral oomycete secretome and reveal gene acquisitions by horizontal gene transfer.</title>
        <authorList>
            <person name="Misner I."/>
            <person name="Blouin N."/>
            <person name="Leonard G."/>
            <person name="Richards T.A."/>
            <person name="Lane C.E."/>
        </authorList>
    </citation>
    <scope>NUCLEOTIDE SEQUENCE [LARGE SCALE GENOMIC DNA]</scope>
    <source>
        <strain evidence="2 3">ATCC 48635</strain>
    </source>
</reference>
<dbReference type="Proteomes" id="UP000243579">
    <property type="component" value="Unassembled WGS sequence"/>
</dbReference>
<dbReference type="Pfam" id="PF00240">
    <property type="entry name" value="ubiquitin"/>
    <property type="match status" value="1"/>
</dbReference>
<organism evidence="2 3">
    <name type="scientific">Achlya hypogyna</name>
    <name type="common">Oomycete</name>
    <name type="synonym">Protoachlya hypogyna</name>
    <dbReference type="NCBI Taxonomy" id="1202772"/>
    <lineage>
        <taxon>Eukaryota</taxon>
        <taxon>Sar</taxon>
        <taxon>Stramenopiles</taxon>
        <taxon>Oomycota</taxon>
        <taxon>Saprolegniomycetes</taxon>
        <taxon>Saprolegniales</taxon>
        <taxon>Achlyaceae</taxon>
        <taxon>Achlya</taxon>
    </lineage>
</organism>
<feature type="domain" description="Ubiquitin-like" evidence="1">
    <location>
        <begin position="115"/>
        <end position="191"/>
    </location>
</feature>
<dbReference type="CDD" id="cd17039">
    <property type="entry name" value="Ubl_ubiquitin_like"/>
    <property type="match status" value="1"/>
</dbReference>
<dbReference type="PANTHER" id="PTHR16470">
    <property type="entry name" value="UBIQUITIN DOMAIN-CONTAINING PROTEIN UBFD1"/>
    <property type="match status" value="1"/>
</dbReference>
<dbReference type="PANTHER" id="PTHR16470:SF0">
    <property type="entry name" value="UBIQUITIN DOMAIN-CONTAINING PROTEIN UBFD1"/>
    <property type="match status" value="1"/>
</dbReference>
<name>A0A1V9ZLJ1_ACHHY</name>
<gene>
    <name evidence="2" type="ORF">ACHHYP_07739</name>
</gene>
<dbReference type="AlphaFoldDB" id="A0A1V9ZLJ1"/>
<accession>A0A1V9ZLJ1</accession>
<dbReference type="SMART" id="SM00213">
    <property type="entry name" value="UBQ"/>
    <property type="match status" value="2"/>
</dbReference>
<protein>
    <recommendedName>
        <fullName evidence="1">Ubiquitin-like domain-containing protein</fullName>
    </recommendedName>
</protein>
<dbReference type="InterPro" id="IPR029071">
    <property type="entry name" value="Ubiquitin-like_domsf"/>
</dbReference>
<dbReference type="InterPro" id="IPR039120">
    <property type="entry name" value="UBFD1"/>
</dbReference>
<dbReference type="InterPro" id="IPR000626">
    <property type="entry name" value="Ubiquitin-like_dom"/>
</dbReference>
<keyword evidence="3" id="KW-1185">Reference proteome</keyword>
<sequence>MEARVTVVYGKQSSELSLVAAEGTSIAVIDVKRRIEALLNVPVEAQKLLCKGKELKTNTALDLSSLPPKVKIMLLCHPSAAARATPAAAQASTPDAPVAAPFVPAPSVEIVVAAHQIRADVVRGKDKMAFALDSTATVGELKVLVAAKTQVPPALQRLLSRGKYPSDDIAVASLVVRGKVTFMLLFDERQHIHNDVARSTDEMTVELTAHEAQFASLLHKVQRNFFDQTDLMLTVAHLIDQVEILQNNALIAMDIKTSPELVAVHDRSKTLLAKVEALASQVRTRNG</sequence>